<feature type="transmembrane region" description="Helical" evidence="6">
    <location>
        <begin position="535"/>
        <end position="554"/>
    </location>
</feature>
<evidence type="ECO:0000256" key="2">
    <source>
        <dbReference type="ARBA" id="ARBA00022692"/>
    </source>
</evidence>
<dbReference type="Pfam" id="PF00520">
    <property type="entry name" value="Ion_trans"/>
    <property type="match status" value="2"/>
</dbReference>
<feature type="compositionally biased region" description="Polar residues" evidence="5">
    <location>
        <begin position="103"/>
        <end position="112"/>
    </location>
</feature>
<evidence type="ECO:0000313" key="8">
    <source>
        <dbReference type="EMBL" id="KAK3753367.1"/>
    </source>
</evidence>
<sequence length="890" mass="101647">MAAEANDIILALGEQTGAADTPSTDQSNGQSSNPRGQGASENTTTLSNGSPVGGATNKEVPSPSSLTYSSNSSSGDASTSGNADSASGQSEADHQKSGKKSVTFESQFSSESIRSRTRDEPLDEESVLVAATLVEDAKEGRNLSYILSGKCVKSYIVYNNKWFRWVLYLAIAVILAMAACEYPAVPGMELPYWATMIVEFFCLAYFTVRICHAMTFQYNNVFFKDTKNVVVIVVIFLTFLDMICFIIWKNVATTGRPIRWSRFLRPLFIINFPDGKQIRRAFRNIRRTVPDIMNVLILFLLSVLLFGLLALKLFYRREMHYPDGSPYFATYFDSIWDLYVLVTTANNPDVMMPAYNRNNWFSVFFIVYVILCLYIFMSIVLAAIYNNYRRNLKNEIKSAVFMKRQRLAQAFDLLKVLRNDVPVITHSRWRQLTSVLLPTKSHVYSDLMMKILDDDNTNVLSKKNFLNVADLMNVHLSEVKDRTTLQEKLFPNLYNHPISKKFKMIVRHRFFRYLFDLMIAINALFIALDLDVADWFFLVVFAIEILCNLYVAGIKEYFNRFWYTFDFLVIGSALIASIVEKIMGRSDEELQTLDVLLVLRVMRLVKIFGSIKRFKVILQTLLNIGTSIATYGGVIFVFFYTFAIIGMEIFSGLIHYYGYGEKIENNVLTAFCGNEKLKDSFFYKDQYCGNNFNHIFKALVLMFELMVVNQWHVLTSGFVQVTSKAARLYFFTFHMCTVVIVLNIFTAFILEAFILEYTLQTVPKLESVVEAKIKELGLGIGMIPRKMSIPGPAGDTIELIEDEQPSAADPEAPVDSNDTAEDSDEEDTLPDLSQEKGFKFHLKKRSRKKVEVLLMQMFQGELGDLEEEPENLEEVERYRRRRKPTLEEVA</sequence>
<keyword evidence="3 6" id="KW-1133">Transmembrane helix</keyword>
<feature type="transmembrane region" description="Helical" evidence="6">
    <location>
        <begin position="365"/>
        <end position="388"/>
    </location>
</feature>
<dbReference type="PANTHER" id="PTHR46726:SF1">
    <property type="entry name" value="TWO-PORE CALCIUM CHANNEL 3"/>
    <property type="match status" value="1"/>
</dbReference>
<feature type="transmembrane region" description="Helical" evidence="6">
    <location>
        <begin position="190"/>
        <end position="208"/>
    </location>
</feature>
<feature type="region of interest" description="Disordered" evidence="5">
    <location>
        <begin position="1"/>
        <end position="121"/>
    </location>
</feature>
<evidence type="ECO:0000256" key="6">
    <source>
        <dbReference type="SAM" id="Phobius"/>
    </source>
</evidence>
<dbReference type="PANTHER" id="PTHR46726">
    <property type="entry name" value="TWO PORE CHANNEL 3"/>
    <property type="match status" value="1"/>
</dbReference>
<evidence type="ECO:0000259" key="7">
    <source>
        <dbReference type="Pfam" id="PF00520"/>
    </source>
</evidence>
<protein>
    <recommendedName>
        <fullName evidence="7">Ion transport domain-containing protein</fullName>
    </recommendedName>
</protein>
<evidence type="ECO:0000256" key="3">
    <source>
        <dbReference type="ARBA" id="ARBA00022989"/>
    </source>
</evidence>
<feature type="transmembrane region" description="Helical" evidence="6">
    <location>
        <begin position="726"/>
        <end position="750"/>
    </location>
</feature>
<dbReference type="Proteomes" id="UP001283361">
    <property type="component" value="Unassembled WGS sequence"/>
</dbReference>
<feature type="transmembrane region" description="Helical" evidence="6">
    <location>
        <begin position="621"/>
        <end position="645"/>
    </location>
</feature>
<feature type="transmembrane region" description="Helical" evidence="6">
    <location>
        <begin position="292"/>
        <end position="315"/>
    </location>
</feature>
<reference evidence="8" key="1">
    <citation type="journal article" date="2023" name="G3 (Bethesda)">
        <title>A reference genome for the long-term kleptoplast-retaining sea slug Elysia crispata morphotype clarki.</title>
        <authorList>
            <person name="Eastman K.E."/>
            <person name="Pendleton A.L."/>
            <person name="Shaikh M.A."/>
            <person name="Suttiyut T."/>
            <person name="Ogas R."/>
            <person name="Tomko P."/>
            <person name="Gavelis G."/>
            <person name="Widhalm J.R."/>
            <person name="Wisecaver J.H."/>
        </authorList>
    </citation>
    <scope>NUCLEOTIDE SEQUENCE</scope>
    <source>
        <strain evidence="8">ECLA1</strain>
    </source>
</reference>
<keyword evidence="2 6" id="KW-0812">Transmembrane</keyword>
<comment type="caution">
    <text evidence="8">The sequence shown here is derived from an EMBL/GenBank/DDBJ whole genome shotgun (WGS) entry which is preliminary data.</text>
</comment>
<feature type="compositionally biased region" description="Low complexity" evidence="5">
    <location>
        <begin position="62"/>
        <end position="88"/>
    </location>
</feature>
<feature type="compositionally biased region" description="Polar residues" evidence="5">
    <location>
        <begin position="21"/>
        <end position="50"/>
    </location>
</feature>
<keyword evidence="4 6" id="KW-0472">Membrane</keyword>
<feature type="transmembrane region" description="Helical" evidence="6">
    <location>
        <begin position="165"/>
        <end position="184"/>
    </location>
</feature>
<dbReference type="Gene3D" id="1.10.287.70">
    <property type="match status" value="2"/>
</dbReference>
<dbReference type="GO" id="GO:0005216">
    <property type="term" value="F:monoatomic ion channel activity"/>
    <property type="evidence" value="ECO:0007669"/>
    <property type="project" value="InterPro"/>
</dbReference>
<proteinExistence type="predicted"/>
<dbReference type="SUPFAM" id="SSF81324">
    <property type="entry name" value="Voltage-gated potassium channels"/>
    <property type="match status" value="2"/>
</dbReference>
<evidence type="ECO:0000256" key="4">
    <source>
        <dbReference type="ARBA" id="ARBA00023136"/>
    </source>
</evidence>
<feature type="region of interest" description="Disordered" evidence="5">
    <location>
        <begin position="804"/>
        <end position="834"/>
    </location>
</feature>
<feature type="compositionally biased region" description="Acidic residues" evidence="5">
    <location>
        <begin position="818"/>
        <end position="829"/>
    </location>
</feature>
<feature type="transmembrane region" description="Helical" evidence="6">
    <location>
        <begin position="229"/>
        <end position="248"/>
    </location>
</feature>
<dbReference type="GO" id="GO:0016020">
    <property type="term" value="C:membrane"/>
    <property type="evidence" value="ECO:0007669"/>
    <property type="project" value="UniProtKB-SubCell"/>
</dbReference>
<organism evidence="8 9">
    <name type="scientific">Elysia crispata</name>
    <name type="common">lettuce slug</name>
    <dbReference type="NCBI Taxonomy" id="231223"/>
    <lineage>
        <taxon>Eukaryota</taxon>
        <taxon>Metazoa</taxon>
        <taxon>Spiralia</taxon>
        <taxon>Lophotrochozoa</taxon>
        <taxon>Mollusca</taxon>
        <taxon>Gastropoda</taxon>
        <taxon>Heterobranchia</taxon>
        <taxon>Euthyneura</taxon>
        <taxon>Panpulmonata</taxon>
        <taxon>Sacoglossa</taxon>
        <taxon>Placobranchoidea</taxon>
        <taxon>Plakobranchidae</taxon>
        <taxon>Elysia</taxon>
    </lineage>
</organism>
<gene>
    <name evidence="8" type="ORF">RRG08_005956</name>
</gene>
<keyword evidence="9" id="KW-1185">Reference proteome</keyword>
<feature type="transmembrane region" description="Helical" evidence="6">
    <location>
        <begin position="561"/>
        <end position="579"/>
    </location>
</feature>
<evidence type="ECO:0000256" key="5">
    <source>
        <dbReference type="SAM" id="MobiDB-lite"/>
    </source>
</evidence>
<accession>A0AAE0YPQ4</accession>
<comment type="subcellular location">
    <subcellularLocation>
        <location evidence="1">Membrane</location>
        <topology evidence="1">Multi-pass membrane protein</topology>
    </subcellularLocation>
</comment>
<feature type="transmembrane region" description="Helical" evidence="6">
    <location>
        <begin position="327"/>
        <end position="345"/>
    </location>
</feature>
<feature type="region of interest" description="Disordered" evidence="5">
    <location>
        <begin position="859"/>
        <end position="890"/>
    </location>
</feature>
<dbReference type="InterPro" id="IPR027359">
    <property type="entry name" value="Volt_channel_dom_sf"/>
</dbReference>
<dbReference type="EMBL" id="JAWDGP010005713">
    <property type="protein sequence ID" value="KAK3753367.1"/>
    <property type="molecule type" value="Genomic_DNA"/>
</dbReference>
<feature type="compositionally biased region" description="Acidic residues" evidence="5">
    <location>
        <begin position="863"/>
        <end position="873"/>
    </location>
</feature>
<evidence type="ECO:0000256" key="1">
    <source>
        <dbReference type="ARBA" id="ARBA00004141"/>
    </source>
</evidence>
<dbReference type="AlphaFoldDB" id="A0AAE0YPQ4"/>
<feature type="domain" description="Ion transport" evidence="7">
    <location>
        <begin position="508"/>
        <end position="754"/>
    </location>
</feature>
<evidence type="ECO:0000313" key="9">
    <source>
        <dbReference type="Proteomes" id="UP001283361"/>
    </source>
</evidence>
<feature type="transmembrane region" description="Helical" evidence="6">
    <location>
        <begin position="510"/>
        <end position="529"/>
    </location>
</feature>
<feature type="domain" description="Ion transport" evidence="7">
    <location>
        <begin position="160"/>
        <end position="389"/>
    </location>
</feature>
<name>A0AAE0YPQ4_9GAST</name>
<dbReference type="InterPro" id="IPR005821">
    <property type="entry name" value="Ion_trans_dom"/>
</dbReference>
<dbReference type="Gene3D" id="1.20.120.350">
    <property type="entry name" value="Voltage-gated potassium channels. Chain C"/>
    <property type="match status" value="1"/>
</dbReference>